<proteinExistence type="predicted"/>
<gene>
    <name evidence="1" type="ORF">GCM10023116_08830</name>
</gene>
<comment type="caution">
    <text evidence="1">The sequence shown here is derived from an EMBL/GenBank/DDBJ whole genome shotgun (WGS) entry which is preliminary data.</text>
</comment>
<dbReference type="PANTHER" id="PTHR45947:SF3">
    <property type="entry name" value="SULFOQUINOVOSYL TRANSFERASE SQD2"/>
    <property type="match status" value="1"/>
</dbReference>
<evidence type="ECO:0000313" key="1">
    <source>
        <dbReference type="EMBL" id="GAA4648614.1"/>
    </source>
</evidence>
<dbReference type="EMBL" id="BAABFL010000081">
    <property type="protein sequence ID" value="GAA4648614.1"/>
    <property type="molecule type" value="Genomic_DNA"/>
</dbReference>
<reference evidence="2" key="1">
    <citation type="journal article" date="2019" name="Int. J. Syst. Evol. Microbiol.">
        <title>The Global Catalogue of Microorganisms (GCM) 10K type strain sequencing project: providing services to taxonomists for standard genome sequencing and annotation.</title>
        <authorList>
            <consortium name="The Broad Institute Genomics Platform"/>
            <consortium name="The Broad Institute Genome Sequencing Center for Infectious Disease"/>
            <person name="Wu L."/>
            <person name="Ma J."/>
        </authorList>
    </citation>
    <scope>NUCLEOTIDE SEQUENCE [LARGE SCALE GENOMIC DNA]</scope>
    <source>
        <strain evidence="2">JCM 17805</strain>
    </source>
</reference>
<sequence>MLGLPPEKKLLLFGAMSSTSDPRKGYHLLIPALQKLKSEGKADNLELIIFGASHGEAEEETGIITHYMGRLNDDFSLCLLYNSANIFIAPSLQDNLPNTVVESLSCGTPCITFDIGGMKDLLCDPMLGTKCQSIDFNCLAEVVKKEISREEKKDMISGFSLKKHSQKKIAEAYRKTYHLLL</sequence>
<dbReference type="SUPFAM" id="SSF53756">
    <property type="entry name" value="UDP-Glycosyltransferase/glycogen phosphorylase"/>
    <property type="match status" value="1"/>
</dbReference>
<accession>A0ABP8UZM3</accession>
<keyword evidence="2" id="KW-1185">Reference proteome</keyword>
<name>A0ABP8UZM3_9GAMM</name>
<dbReference type="Pfam" id="PF13692">
    <property type="entry name" value="Glyco_trans_1_4"/>
    <property type="match status" value="1"/>
</dbReference>
<dbReference type="Proteomes" id="UP001500604">
    <property type="component" value="Unassembled WGS sequence"/>
</dbReference>
<dbReference type="PANTHER" id="PTHR45947">
    <property type="entry name" value="SULFOQUINOVOSYL TRANSFERASE SQD2"/>
    <property type="match status" value="1"/>
</dbReference>
<protein>
    <recommendedName>
        <fullName evidence="3">Glycosyl transferase family 1 domain-containing protein</fullName>
    </recommendedName>
</protein>
<dbReference type="InterPro" id="IPR050194">
    <property type="entry name" value="Glycosyltransferase_grp1"/>
</dbReference>
<evidence type="ECO:0000313" key="2">
    <source>
        <dbReference type="Proteomes" id="UP001500604"/>
    </source>
</evidence>
<evidence type="ECO:0008006" key="3">
    <source>
        <dbReference type="Google" id="ProtNLM"/>
    </source>
</evidence>
<organism evidence="1 2">
    <name type="scientific">Kistimonas scapharcae</name>
    <dbReference type="NCBI Taxonomy" id="1036133"/>
    <lineage>
        <taxon>Bacteria</taxon>
        <taxon>Pseudomonadati</taxon>
        <taxon>Pseudomonadota</taxon>
        <taxon>Gammaproteobacteria</taxon>
        <taxon>Oceanospirillales</taxon>
        <taxon>Endozoicomonadaceae</taxon>
        <taxon>Kistimonas</taxon>
    </lineage>
</organism>
<dbReference type="Gene3D" id="3.40.50.2000">
    <property type="entry name" value="Glycogen Phosphorylase B"/>
    <property type="match status" value="1"/>
</dbReference>